<evidence type="ECO:0000313" key="1">
    <source>
        <dbReference type="EMBL" id="GAH82665.1"/>
    </source>
</evidence>
<sequence length="142" mass="16118">KVPVSRTIAQIQAKLVEHGARAVMMEYGDDGRIKALAFKVKMPSGELPIRLPINAAATLRVLQRQWDERLIESKYAKDDQAYRVTWRNIFHWVSAQMALLETEMVRMEEIFLPYVITPGGQTIYQVMVGKGFLLGPGKGDEK</sequence>
<name>X1JMH4_9ZZZZ</name>
<feature type="non-terminal residue" evidence="1">
    <location>
        <position position="1"/>
    </location>
</feature>
<protein>
    <submittedName>
        <fullName evidence="1">Uncharacterized protein</fullName>
    </submittedName>
</protein>
<reference evidence="1" key="1">
    <citation type="journal article" date="2014" name="Front. Microbiol.">
        <title>High frequency of phylogenetically diverse reductive dehalogenase-homologous genes in deep subseafloor sedimentary metagenomes.</title>
        <authorList>
            <person name="Kawai M."/>
            <person name="Futagami T."/>
            <person name="Toyoda A."/>
            <person name="Takaki Y."/>
            <person name="Nishi S."/>
            <person name="Hori S."/>
            <person name="Arai W."/>
            <person name="Tsubouchi T."/>
            <person name="Morono Y."/>
            <person name="Uchiyama I."/>
            <person name="Ito T."/>
            <person name="Fujiyama A."/>
            <person name="Inagaki F."/>
            <person name="Takami H."/>
        </authorList>
    </citation>
    <scope>NUCLEOTIDE SEQUENCE</scope>
    <source>
        <strain evidence="1">Expedition CK06-06</strain>
    </source>
</reference>
<organism evidence="1">
    <name type="scientific">marine sediment metagenome</name>
    <dbReference type="NCBI Taxonomy" id="412755"/>
    <lineage>
        <taxon>unclassified sequences</taxon>
        <taxon>metagenomes</taxon>
        <taxon>ecological metagenomes</taxon>
    </lineage>
</organism>
<dbReference type="EMBL" id="BARU01035626">
    <property type="protein sequence ID" value="GAH82665.1"/>
    <property type="molecule type" value="Genomic_DNA"/>
</dbReference>
<gene>
    <name evidence="1" type="ORF">S03H2_55736</name>
</gene>
<dbReference type="AlphaFoldDB" id="X1JMH4"/>
<comment type="caution">
    <text evidence="1">The sequence shown here is derived from an EMBL/GenBank/DDBJ whole genome shotgun (WGS) entry which is preliminary data.</text>
</comment>
<proteinExistence type="predicted"/>
<accession>X1JMH4</accession>